<evidence type="ECO:0000313" key="1">
    <source>
        <dbReference type="EMBL" id="PNV57956.1"/>
    </source>
</evidence>
<dbReference type="EMBL" id="POTQ01000009">
    <property type="protein sequence ID" value="PNV57956.1"/>
    <property type="molecule type" value="Genomic_DNA"/>
</dbReference>
<comment type="caution">
    <text evidence="1">The sequence shown here is derived from an EMBL/GenBank/DDBJ whole genome shotgun (WGS) entry which is preliminary data.</text>
</comment>
<protein>
    <submittedName>
        <fullName evidence="1">Uncharacterized protein</fullName>
    </submittedName>
</protein>
<dbReference type="Proteomes" id="UP000236514">
    <property type="component" value="Unassembled WGS sequence"/>
</dbReference>
<reference evidence="1 2" key="1">
    <citation type="submission" date="2018-01" db="EMBL/GenBank/DDBJ databases">
        <title>Draft genome sequence of the feruloyl esterase-producing strain Lactobacillus fermentum CRL 1446, isolated from artisanal goat milk cheese.</title>
        <authorList>
            <person name="Abeijon Mukdsi M.C."/>
            <person name="Saavedra L."/>
            <person name="Gauffin Cano M.P."/>
            <person name="Hebert E.M."/>
            <person name="Medina R.B."/>
        </authorList>
    </citation>
    <scope>NUCLEOTIDE SEQUENCE [LARGE SCALE GENOMIC DNA]</scope>
    <source>
        <strain evidence="1 2">CRL 1446</strain>
    </source>
</reference>
<proteinExistence type="predicted"/>
<gene>
    <name evidence="1" type="ORF">C1Y38_05645</name>
</gene>
<dbReference type="RefSeq" id="WP_021350040.1">
    <property type="nucleotide sequence ID" value="NZ_JAHBRU010000143.1"/>
</dbReference>
<evidence type="ECO:0000313" key="2">
    <source>
        <dbReference type="Proteomes" id="UP000236514"/>
    </source>
</evidence>
<organism evidence="1 2">
    <name type="scientific">Limosilactobacillus fermentum</name>
    <name type="common">Lactobacillus fermentum</name>
    <dbReference type="NCBI Taxonomy" id="1613"/>
    <lineage>
        <taxon>Bacteria</taxon>
        <taxon>Bacillati</taxon>
        <taxon>Bacillota</taxon>
        <taxon>Bacilli</taxon>
        <taxon>Lactobacillales</taxon>
        <taxon>Lactobacillaceae</taxon>
        <taxon>Limosilactobacillus</taxon>
    </lineage>
</organism>
<dbReference type="AlphaFoldDB" id="A0A2K2TIV5"/>
<sequence length="491" mass="55791">MSRRINGVYQFDGTSEPLKIADDYQDLVRLRRTTGEIAGPDGKQYQESELLINPSERELREIASNNRLSATMVDIYLDSFLHEADQERFRQSQEIFAHYLAPAGQDRKYGQWALVENGQYHANIWSDQDGDGDRPRLTGYQNHDGQPLKDAEEVMYKIEGGYRASGELDNGAKELTLLWRTTAGAVNYFPVEAGTLDRLANGDYDYPRGKDKNVIEGLRKLQAIAPYYEHVPQTGITVYLSDPDQFSMRDVNRYQTLAPDHLLSPTQSHELVEQTQLQAMRLDVDVEHDDYHLAQKGLGKPVKEWSDKELAKIDFLADSALHQPFVGDSFEMEAQKEPTITKTVFQALHRDQEHAVAKSLSRGLANVFQTEEYDLGGQIKASVGNKLKELNHVADTLIEHQNRPLTRLNERQMEHVKTIRDLGLAYETVADPGFNAATPVGQDGHPRRVNKQEVQKFKQLVVVGADRFQAQQLARVRHIAQATMQPKKKER</sequence>
<accession>A0A2K2TIV5</accession>
<name>A0A2K2TIV5_LIMFE</name>